<gene>
    <name evidence="2" type="ORF">M2280_004070</name>
</gene>
<evidence type="ECO:0000313" key="3">
    <source>
        <dbReference type="Proteomes" id="UP001160334"/>
    </source>
</evidence>
<dbReference type="InterPro" id="IPR002145">
    <property type="entry name" value="CopG"/>
</dbReference>
<keyword evidence="3" id="KW-1185">Reference proteome</keyword>
<sequence length="51" mass="5632">MSKGTTLRNIRISDELWEAAKLRAEAEGRTVSDVVREALTAYIAHSSRKSG</sequence>
<dbReference type="Pfam" id="PF01402">
    <property type="entry name" value="RHH_1"/>
    <property type="match status" value="1"/>
</dbReference>
<evidence type="ECO:0000259" key="1">
    <source>
        <dbReference type="Pfam" id="PF01402"/>
    </source>
</evidence>
<dbReference type="GO" id="GO:0003677">
    <property type="term" value="F:DNA binding"/>
    <property type="evidence" value="ECO:0007669"/>
    <property type="project" value="UniProtKB-KW"/>
</dbReference>
<dbReference type="InterPro" id="IPR010985">
    <property type="entry name" value="Ribbon_hlx_hlx"/>
</dbReference>
<keyword evidence="2" id="KW-0238">DNA-binding</keyword>
<protein>
    <submittedName>
        <fullName evidence="2">DNA-binding protein</fullName>
    </submittedName>
</protein>
<feature type="domain" description="Ribbon-helix-helix protein CopG" evidence="1">
    <location>
        <begin position="9"/>
        <end position="44"/>
    </location>
</feature>
<dbReference type="RefSeq" id="WP_425334511.1">
    <property type="nucleotide sequence ID" value="NZ_JARXVC010000011.1"/>
</dbReference>
<dbReference type="EMBL" id="JARXVC010000011">
    <property type="protein sequence ID" value="MDH6282833.1"/>
    <property type="molecule type" value="Genomic_DNA"/>
</dbReference>
<proteinExistence type="predicted"/>
<evidence type="ECO:0000313" key="2">
    <source>
        <dbReference type="EMBL" id="MDH6282833.1"/>
    </source>
</evidence>
<reference evidence="2 3" key="1">
    <citation type="submission" date="2023-04" db="EMBL/GenBank/DDBJ databases">
        <title>Forest soil microbial communities from Buena Vista Peninsula, Colon Province, Panama.</title>
        <authorList>
            <person name="Bouskill N."/>
        </authorList>
    </citation>
    <scope>NUCLEOTIDE SEQUENCE [LARGE SCALE GENOMIC DNA]</scope>
    <source>
        <strain evidence="2 3">CFH S0262</strain>
    </source>
</reference>
<name>A0ABT6MEV0_9NOCA</name>
<organism evidence="2 3">
    <name type="scientific">Prescottella agglutinans</name>
    <dbReference type="NCBI Taxonomy" id="1644129"/>
    <lineage>
        <taxon>Bacteria</taxon>
        <taxon>Bacillati</taxon>
        <taxon>Actinomycetota</taxon>
        <taxon>Actinomycetes</taxon>
        <taxon>Mycobacteriales</taxon>
        <taxon>Nocardiaceae</taxon>
        <taxon>Prescottella</taxon>
    </lineage>
</organism>
<dbReference type="SUPFAM" id="SSF47598">
    <property type="entry name" value="Ribbon-helix-helix"/>
    <property type="match status" value="1"/>
</dbReference>
<comment type="caution">
    <text evidence="2">The sequence shown here is derived from an EMBL/GenBank/DDBJ whole genome shotgun (WGS) entry which is preliminary data.</text>
</comment>
<dbReference type="Proteomes" id="UP001160334">
    <property type="component" value="Unassembled WGS sequence"/>
</dbReference>
<accession>A0ABT6MEV0</accession>